<sequence>MAMRYLARKVGIPGLRRTSEARVWQEARSRQLSSCSCQGGAKGVGKESDDVIARLKAAFEAQKFLLSTWKTDVEAMLSLEGALACGHQEHCP</sequence>
<evidence type="ECO:0000313" key="2">
    <source>
        <dbReference type="Proteomes" id="UP000324897"/>
    </source>
</evidence>
<dbReference type="Gramene" id="TVU40935">
    <property type="protein sequence ID" value="TVU40935"/>
    <property type="gene ID" value="EJB05_14420"/>
</dbReference>
<gene>
    <name evidence="1" type="ORF">EJB05_14420</name>
</gene>
<organism evidence="1 2">
    <name type="scientific">Eragrostis curvula</name>
    <name type="common">weeping love grass</name>
    <dbReference type="NCBI Taxonomy" id="38414"/>
    <lineage>
        <taxon>Eukaryota</taxon>
        <taxon>Viridiplantae</taxon>
        <taxon>Streptophyta</taxon>
        <taxon>Embryophyta</taxon>
        <taxon>Tracheophyta</taxon>
        <taxon>Spermatophyta</taxon>
        <taxon>Magnoliopsida</taxon>
        <taxon>Liliopsida</taxon>
        <taxon>Poales</taxon>
        <taxon>Poaceae</taxon>
        <taxon>PACMAD clade</taxon>
        <taxon>Chloridoideae</taxon>
        <taxon>Eragrostideae</taxon>
        <taxon>Eragrostidinae</taxon>
        <taxon>Eragrostis</taxon>
    </lineage>
</organism>
<comment type="caution">
    <text evidence="1">The sequence shown here is derived from an EMBL/GenBank/DDBJ whole genome shotgun (WGS) entry which is preliminary data.</text>
</comment>
<keyword evidence="2" id="KW-1185">Reference proteome</keyword>
<dbReference type="EMBL" id="RWGY01000007">
    <property type="protein sequence ID" value="TVU40935.1"/>
    <property type="molecule type" value="Genomic_DNA"/>
</dbReference>
<protein>
    <submittedName>
        <fullName evidence="1">Uncharacterized protein</fullName>
    </submittedName>
</protein>
<dbReference type="AlphaFoldDB" id="A0A5J9VZ69"/>
<name>A0A5J9VZ69_9POAL</name>
<reference evidence="1 2" key="1">
    <citation type="journal article" date="2019" name="Sci. Rep.">
        <title>A high-quality genome of Eragrostis curvula grass provides insights into Poaceae evolution and supports new strategies to enhance forage quality.</title>
        <authorList>
            <person name="Carballo J."/>
            <person name="Santos B.A.C.M."/>
            <person name="Zappacosta D."/>
            <person name="Garbus I."/>
            <person name="Selva J.P."/>
            <person name="Gallo C.A."/>
            <person name="Diaz A."/>
            <person name="Albertini E."/>
            <person name="Caccamo M."/>
            <person name="Echenique V."/>
        </authorList>
    </citation>
    <scope>NUCLEOTIDE SEQUENCE [LARGE SCALE GENOMIC DNA]</scope>
    <source>
        <strain evidence="2">cv. Victoria</strain>
        <tissue evidence="1">Leaf</tissue>
    </source>
</reference>
<proteinExistence type="predicted"/>
<evidence type="ECO:0000313" key="1">
    <source>
        <dbReference type="EMBL" id="TVU40935.1"/>
    </source>
</evidence>
<dbReference type="Proteomes" id="UP000324897">
    <property type="component" value="Chromosome 4"/>
</dbReference>
<accession>A0A5J9VZ69</accession>